<proteinExistence type="predicted"/>
<feature type="domain" description="AB hydrolase-1" evidence="1">
    <location>
        <begin position="26"/>
        <end position="256"/>
    </location>
</feature>
<dbReference type="Gene3D" id="3.40.50.1820">
    <property type="entry name" value="alpha/beta hydrolase"/>
    <property type="match status" value="1"/>
</dbReference>
<keyword evidence="3" id="KW-1185">Reference proteome</keyword>
<evidence type="ECO:0000313" key="3">
    <source>
        <dbReference type="Proteomes" id="UP000256269"/>
    </source>
</evidence>
<dbReference type="GO" id="GO:0003824">
    <property type="term" value="F:catalytic activity"/>
    <property type="evidence" value="ECO:0007669"/>
    <property type="project" value="InterPro"/>
</dbReference>
<dbReference type="AlphaFoldDB" id="A0A3E0HAZ4"/>
<comment type="caution">
    <text evidence="2">The sequence shown here is derived from an EMBL/GenBank/DDBJ whole genome shotgun (WGS) entry which is preliminary data.</text>
</comment>
<dbReference type="InterPro" id="IPR000073">
    <property type="entry name" value="AB_hydrolase_1"/>
</dbReference>
<dbReference type="PRINTS" id="PR00412">
    <property type="entry name" value="EPOXHYDRLASE"/>
</dbReference>
<dbReference type="RefSeq" id="WP_116178387.1">
    <property type="nucleotide sequence ID" value="NZ_CP144375.1"/>
</dbReference>
<evidence type="ECO:0000259" key="1">
    <source>
        <dbReference type="Pfam" id="PF12697"/>
    </source>
</evidence>
<dbReference type="PANTHER" id="PTHR46438">
    <property type="entry name" value="ALPHA/BETA-HYDROLASES SUPERFAMILY PROTEIN"/>
    <property type="match status" value="1"/>
</dbReference>
<name>A0A3E0HAZ4_9PSEU</name>
<gene>
    <name evidence="2" type="ORF">BCF44_112311</name>
</gene>
<protein>
    <submittedName>
        <fullName evidence="2">Pimeloyl-ACP methyl ester carboxylesterase</fullName>
    </submittedName>
</protein>
<dbReference type="Proteomes" id="UP000256269">
    <property type="component" value="Unassembled WGS sequence"/>
</dbReference>
<dbReference type="PANTHER" id="PTHR46438:SF11">
    <property type="entry name" value="LIPASE-RELATED"/>
    <property type="match status" value="1"/>
</dbReference>
<dbReference type="PRINTS" id="PR00111">
    <property type="entry name" value="ABHYDROLASE"/>
</dbReference>
<dbReference type="OrthoDB" id="3771266at2"/>
<dbReference type="EMBL" id="QUNO01000012">
    <property type="protein sequence ID" value="REH41227.1"/>
    <property type="molecule type" value="Genomic_DNA"/>
</dbReference>
<sequence length="265" mass="28188">MNTQYLDVNGGRIAYDEQGPADGELVLCLHGLGDTRRTHRLLVPLLTAAGYRVVTTDMRGCGESSAEFADYTPEAVGADALALLRHLGRPAILIGHSYTGASVVWLASEAPELVRGVVLLDSFVRDAKMNPVMSLAAKLVARSATLWTMYYKTLYPVRKPADFDAYVAALKASLRQPGHLAALTAMMSGSRADTAARLPEVTCPALVVMGTKDSDFPDPAAEARWIADGLGGPARVEMIDGAGHYPMADTPDATAAVITAFLKEV</sequence>
<evidence type="ECO:0000313" key="2">
    <source>
        <dbReference type="EMBL" id="REH41227.1"/>
    </source>
</evidence>
<dbReference type="InterPro" id="IPR000639">
    <property type="entry name" value="Epox_hydrolase-like"/>
</dbReference>
<reference evidence="2 3" key="1">
    <citation type="submission" date="2018-08" db="EMBL/GenBank/DDBJ databases">
        <title>Genomic Encyclopedia of Archaeal and Bacterial Type Strains, Phase II (KMG-II): from individual species to whole genera.</title>
        <authorList>
            <person name="Goeker M."/>
        </authorList>
    </citation>
    <scope>NUCLEOTIDE SEQUENCE [LARGE SCALE GENOMIC DNA]</scope>
    <source>
        <strain evidence="2 3">DSM 45791</strain>
    </source>
</reference>
<organism evidence="2 3">
    <name type="scientific">Kutzneria buriramensis</name>
    <dbReference type="NCBI Taxonomy" id="1045776"/>
    <lineage>
        <taxon>Bacteria</taxon>
        <taxon>Bacillati</taxon>
        <taxon>Actinomycetota</taxon>
        <taxon>Actinomycetes</taxon>
        <taxon>Pseudonocardiales</taxon>
        <taxon>Pseudonocardiaceae</taxon>
        <taxon>Kutzneria</taxon>
    </lineage>
</organism>
<dbReference type="Pfam" id="PF12697">
    <property type="entry name" value="Abhydrolase_6"/>
    <property type="match status" value="1"/>
</dbReference>
<dbReference type="SUPFAM" id="SSF53474">
    <property type="entry name" value="alpha/beta-Hydrolases"/>
    <property type="match status" value="1"/>
</dbReference>
<dbReference type="InterPro" id="IPR029058">
    <property type="entry name" value="AB_hydrolase_fold"/>
</dbReference>
<accession>A0A3E0HAZ4</accession>